<dbReference type="AlphaFoldDB" id="A0A9N7MX64"/>
<dbReference type="GO" id="GO:0009535">
    <property type="term" value="C:chloroplast thylakoid membrane"/>
    <property type="evidence" value="ECO:0007669"/>
    <property type="project" value="TreeGrafter"/>
</dbReference>
<keyword evidence="3" id="KW-1185">Reference proteome</keyword>
<dbReference type="PANTHER" id="PTHR37233:SF2">
    <property type="entry name" value="TRANSMEMBRANE PROTEIN"/>
    <property type="match status" value="1"/>
</dbReference>
<name>A0A9N7MX64_STRHE</name>
<organism evidence="2 3">
    <name type="scientific">Striga hermonthica</name>
    <name type="common">Purple witchweed</name>
    <name type="synonym">Buchnera hermonthica</name>
    <dbReference type="NCBI Taxonomy" id="68872"/>
    <lineage>
        <taxon>Eukaryota</taxon>
        <taxon>Viridiplantae</taxon>
        <taxon>Streptophyta</taxon>
        <taxon>Embryophyta</taxon>
        <taxon>Tracheophyta</taxon>
        <taxon>Spermatophyta</taxon>
        <taxon>Magnoliopsida</taxon>
        <taxon>eudicotyledons</taxon>
        <taxon>Gunneridae</taxon>
        <taxon>Pentapetalae</taxon>
        <taxon>asterids</taxon>
        <taxon>lamiids</taxon>
        <taxon>Lamiales</taxon>
        <taxon>Orobanchaceae</taxon>
        <taxon>Buchnereae</taxon>
        <taxon>Striga</taxon>
    </lineage>
</organism>
<evidence type="ECO:0000313" key="2">
    <source>
        <dbReference type="EMBL" id="CAA0816867.1"/>
    </source>
</evidence>
<protein>
    <submittedName>
        <fullName evidence="2">Uncharacterized protein</fullName>
    </submittedName>
</protein>
<evidence type="ECO:0000256" key="1">
    <source>
        <dbReference type="SAM" id="MobiDB-lite"/>
    </source>
</evidence>
<feature type="compositionally biased region" description="Polar residues" evidence="1">
    <location>
        <begin position="73"/>
        <end position="85"/>
    </location>
</feature>
<comment type="caution">
    <text evidence="2">The sequence shown here is derived from an EMBL/GenBank/DDBJ whole genome shotgun (WGS) entry which is preliminary data.</text>
</comment>
<sequence>MAVSLNSANIFSPTVNYQPTTRPYIRVLLLKVHSVSSLSPPVKLNFKISRIHHRLAVGGETEPTEKDSKPVQGLNSNDEPSSSVAPNIKENRLLQNNEASQSSNGPVYPDPSLSAPNPSLTSKRAPLTARERLRAARVLNRYNDSKPTKTGLRSNFLEALRNSDNEGNRKRSGLPEAPSNLFDDSKKGLPKEGWTINLPGERSGRTNNEQGSCTNRTSKQRSGRECKQGAKKCRLRGTQASTHHTADWSSPEVRPTCHRSEFTTRENLSDCWSREVITNGINMVGDGEVFTEGDATARRCRVLDWDFLDFRIWESIRGDDDVM</sequence>
<dbReference type="PANTHER" id="PTHR37233">
    <property type="entry name" value="TRANSMEMBRANE PROTEIN"/>
    <property type="match status" value="1"/>
</dbReference>
<feature type="compositionally biased region" description="Polar residues" evidence="1">
    <location>
        <begin position="93"/>
        <end position="105"/>
    </location>
</feature>
<evidence type="ECO:0000313" key="3">
    <source>
        <dbReference type="Proteomes" id="UP001153555"/>
    </source>
</evidence>
<feature type="compositionally biased region" description="Polar residues" evidence="1">
    <location>
        <begin position="205"/>
        <end position="217"/>
    </location>
</feature>
<gene>
    <name evidence="2" type="ORF">SHERM_16733</name>
</gene>
<feature type="region of interest" description="Disordered" evidence="1">
    <location>
        <begin position="57"/>
        <end position="230"/>
    </location>
</feature>
<dbReference type="OrthoDB" id="1938146at2759"/>
<accession>A0A9N7MX64</accession>
<dbReference type="Proteomes" id="UP001153555">
    <property type="component" value="Unassembled WGS sequence"/>
</dbReference>
<proteinExistence type="predicted"/>
<dbReference type="EMBL" id="CACSLK010014298">
    <property type="protein sequence ID" value="CAA0816867.1"/>
    <property type="molecule type" value="Genomic_DNA"/>
</dbReference>
<reference evidence="2" key="1">
    <citation type="submission" date="2019-12" db="EMBL/GenBank/DDBJ databases">
        <authorList>
            <person name="Scholes J."/>
        </authorList>
    </citation>
    <scope>NUCLEOTIDE SEQUENCE</scope>
</reference>